<protein>
    <submittedName>
        <fullName evidence="2">Uncharacterized protein</fullName>
    </submittedName>
</protein>
<reference evidence="2" key="1">
    <citation type="submission" date="2016-04" db="EMBL/GenBank/DDBJ databases">
        <authorList>
            <person name="Evans L.H."/>
            <person name="Alamgir A."/>
            <person name="Owens N."/>
            <person name="Weber N.D."/>
            <person name="Virtaneva K."/>
            <person name="Barbian K."/>
            <person name="Babar A."/>
            <person name="Rosenke K."/>
        </authorList>
    </citation>
    <scope>NUCLEOTIDE SEQUENCE</scope>
    <source>
        <strain evidence="2">86</strain>
    </source>
</reference>
<dbReference type="AlphaFoldDB" id="A0A212K953"/>
<sequence length="244" mass="27821">MEVLAHICASTSKEIQSDIHALVEVVNLRCLESSIRQRRLQRLKEPSMEVIVECGRVIKEILHTVDRVNAQAIHKTLLFSAPQPSSRLVTLTEKAKDIIAVGQSIQKEILAAVDHRNVQYIQEYLDRRRLREFKASCLDISVECDRTIREIFEATDRLDARFIEQWLARHSAPNFIDEQEISLLKPPYCPYVVRINLENDEPPQWMESNGVIRTNLDTPETSGPDLAEGVPDSPDDTEINNAPT</sequence>
<evidence type="ECO:0000313" key="2">
    <source>
        <dbReference type="EMBL" id="SBW08172.1"/>
    </source>
</evidence>
<name>A0A212K953_9DELT</name>
<evidence type="ECO:0000256" key="1">
    <source>
        <dbReference type="SAM" id="MobiDB-lite"/>
    </source>
</evidence>
<dbReference type="EMBL" id="FLUQ01000004">
    <property type="protein sequence ID" value="SBW08172.1"/>
    <property type="molecule type" value="Genomic_DNA"/>
</dbReference>
<proteinExistence type="predicted"/>
<accession>A0A212K953</accession>
<gene>
    <name evidence="2" type="ORF">KL86DPRO_40035</name>
</gene>
<feature type="region of interest" description="Disordered" evidence="1">
    <location>
        <begin position="214"/>
        <end position="244"/>
    </location>
</feature>
<organism evidence="2">
    <name type="scientific">uncultured delta proteobacterium</name>
    <dbReference type="NCBI Taxonomy" id="34034"/>
    <lineage>
        <taxon>Bacteria</taxon>
        <taxon>Deltaproteobacteria</taxon>
        <taxon>environmental samples</taxon>
    </lineage>
</organism>